<proteinExistence type="inferred from homology"/>
<dbReference type="PANTHER" id="PTHR48043:SF145">
    <property type="entry name" value="FI06409P-RELATED"/>
    <property type="match status" value="1"/>
</dbReference>
<dbReference type="InterPro" id="IPR050271">
    <property type="entry name" value="UDP-glycosyltransferase"/>
</dbReference>
<keyword evidence="5" id="KW-1185">Reference proteome</keyword>
<keyword evidence="2" id="KW-0328">Glycosyltransferase</keyword>
<sequence length="154" mass="17720">MKRSNYDFIILSMVNTECFFGYLYESKVPFMYAFPNALMTPHGMRMGEPEFPSVNPNLLTSLNYPMSFSERILNIFVDLLYTLYSNYYASKLESLAREQNLWKPETPSAPEIETMASLVFINSFKALEKPIKVTTPNVIYAGGIHIREPKPLPQ</sequence>
<evidence type="ECO:0000313" key="5">
    <source>
        <dbReference type="Proteomes" id="UP000326759"/>
    </source>
</evidence>
<comment type="similarity">
    <text evidence="1">Belongs to the UDP-glycosyltransferase family.</text>
</comment>
<accession>A0A5N5TC69</accession>
<dbReference type="InterPro" id="IPR002213">
    <property type="entry name" value="UDP_glucos_trans"/>
</dbReference>
<dbReference type="GO" id="GO:0008194">
    <property type="term" value="F:UDP-glycosyltransferase activity"/>
    <property type="evidence" value="ECO:0007669"/>
    <property type="project" value="InterPro"/>
</dbReference>
<dbReference type="SUPFAM" id="SSF53756">
    <property type="entry name" value="UDP-Glycosyltransferase/glycogen phosphorylase"/>
    <property type="match status" value="1"/>
</dbReference>
<dbReference type="OrthoDB" id="6345490at2759"/>
<evidence type="ECO:0000313" key="4">
    <source>
        <dbReference type="EMBL" id="KAB7504254.1"/>
    </source>
</evidence>
<dbReference type="PANTHER" id="PTHR48043">
    <property type="entry name" value="EG:EG0003.4 PROTEIN-RELATED"/>
    <property type="match status" value="1"/>
</dbReference>
<dbReference type="Pfam" id="PF00201">
    <property type="entry name" value="UDPGT"/>
    <property type="match status" value="1"/>
</dbReference>
<reference evidence="4 5" key="1">
    <citation type="journal article" date="2019" name="PLoS Biol.">
        <title>Sex chromosomes control vertical transmission of feminizing Wolbachia symbionts in an isopod.</title>
        <authorList>
            <person name="Becking T."/>
            <person name="Chebbi M.A."/>
            <person name="Giraud I."/>
            <person name="Moumen B."/>
            <person name="Laverre T."/>
            <person name="Caubet Y."/>
            <person name="Peccoud J."/>
            <person name="Gilbert C."/>
            <person name="Cordaux R."/>
        </authorList>
    </citation>
    <scope>NUCLEOTIDE SEQUENCE [LARGE SCALE GENOMIC DNA]</scope>
    <source>
        <strain evidence="4">ANa2</strain>
        <tissue evidence="4">Whole body excluding digestive tract and cuticle</tissue>
    </source>
</reference>
<dbReference type="Proteomes" id="UP000326759">
    <property type="component" value="Unassembled WGS sequence"/>
</dbReference>
<evidence type="ECO:0000256" key="1">
    <source>
        <dbReference type="ARBA" id="ARBA00009995"/>
    </source>
</evidence>
<dbReference type="AlphaFoldDB" id="A0A5N5TC69"/>
<organism evidence="4 5">
    <name type="scientific">Armadillidium nasatum</name>
    <dbReference type="NCBI Taxonomy" id="96803"/>
    <lineage>
        <taxon>Eukaryota</taxon>
        <taxon>Metazoa</taxon>
        <taxon>Ecdysozoa</taxon>
        <taxon>Arthropoda</taxon>
        <taxon>Crustacea</taxon>
        <taxon>Multicrustacea</taxon>
        <taxon>Malacostraca</taxon>
        <taxon>Eumalacostraca</taxon>
        <taxon>Peracarida</taxon>
        <taxon>Isopoda</taxon>
        <taxon>Oniscidea</taxon>
        <taxon>Crinocheta</taxon>
        <taxon>Armadillidiidae</taxon>
        <taxon>Armadillidium</taxon>
    </lineage>
</organism>
<protein>
    <submittedName>
        <fullName evidence="4">Uncharacterized protein</fullName>
    </submittedName>
</protein>
<comment type="caution">
    <text evidence="4">The sequence shown here is derived from an EMBL/GenBank/DDBJ whole genome shotgun (WGS) entry which is preliminary data.</text>
</comment>
<evidence type="ECO:0000256" key="2">
    <source>
        <dbReference type="ARBA" id="ARBA00022676"/>
    </source>
</evidence>
<evidence type="ECO:0000256" key="3">
    <source>
        <dbReference type="ARBA" id="ARBA00022679"/>
    </source>
</evidence>
<feature type="non-terminal residue" evidence="4">
    <location>
        <position position="154"/>
    </location>
</feature>
<gene>
    <name evidence="4" type="ORF">Anas_08214</name>
</gene>
<dbReference type="EMBL" id="SEYY01003495">
    <property type="protein sequence ID" value="KAB7504254.1"/>
    <property type="molecule type" value="Genomic_DNA"/>
</dbReference>
<name>A0A5N5TC69_9CRUS</name>
<keyword evidence="3" id="KW-0808">Transferase</keyword>